<evidence type="ECO:0000313" key="1">
    <source>
        <dbReference type="EMBL" id="KKL61562.1"/>
    </source>
</evidence>
<dbReference type="EMBL" id="LAZR01028781">
    <property type="protein sequence ID" value="KKL61562.1"/>
    <property type="molecule type" value="Genomic_DNA"/>
</dbReference>
<comment type="caution">
    <text evidence="1">The sequence shown here is derived from an EMBL/GenBank/DDBJ whole genome shotgun (WGS) entry which is preliminary data.</text>
</comment>
<reference evidence="1" key="1">
    <citation type="journal article" date="2015" name="Nature">
        <title>Complex archaea that bridge the gap between prokaryotes and eukaryotes.</title>
        <authorList>
            <person name="Spang A."/>
            <person name="Saw J.H."/>
            <person name="Jorgensen S.L."/>
            <person name="Zaremba-Niedzwiedzka K."/>
            <person name="Martijn J."/>
            <person name="Lind A.E."/>
            <person name="van Eijk R."/>
            <person name="Schleper C."/>
            <person name="Guy L."/>
            <person name="Ettema T.J."/>
        </authorList>
    </citation>
    <scope>NUCLEOTIDE SEQUENCE</scope>
</reference>
<organism evidence="1">
    <name type="scientific">marine sediment metagenome</name>
    <dbReference type="NCBI Taxonomy" id="412755"/>
    <lineage>
        <taxon>unclassified sequences</taxon>
        <taxon>metagenomes</taxon>
        <taxon>ecological metagenomes</taxon>
    </lineage>
</organism>
<gene>
    <name evidence="1" type="ORF">LCGC14_2194050</name>
</gene>
<name>A0A0F9GEE8_9ZZZZ</name>
<dbReference type="AlphaFoldDB" id="A0A0F9GEE8"/>
<proteinExistence type="predicted"/>
<accession>A0A0F9GEE8</accession>
<protein>
    <submittedName>
        <fullName evidence="1">Uncharacterized protein</fullName>
    </submittedName>
</protein>
<sequence>MKAQGWGCVEGSIQCHTLVLADMAGEGNKEDLIKKGLLDSGDFLIWEVEVKDWMEASILYNEFQAWGPYRPMREDAKEYKTALRRLMRDGMEEYQEVIKKLHEKETL</sequence>